<reference evidence="2" key="2">
    <citation type="submission" date="2024-10" db="UniProtKB">
        <authorList>
            <consortium name="EnsemblProtists"/>
        </authorList>
    </citation>
    <scope>IDENTIFICATION</scope>
</reference>
<dbReference type="EnsemblProtists" id="EOD31630">
    <property type="protein sequence ID" value="EOD31630"/>
    <property type="gene ID" value="EMIHUDRAFT_231601"/>
</dbReference>
<name>A0A0D3K795_EMIH1</name>
<dbReference type="Proteomes" id="UP000013827">
    <property type="component" value="Unassembled WGS sequence"/>
</dbReference>
<dbReference type="PANTHER" id="PTHR46082:SF6">
    <property type="entry name" value="AAA+ ATPASE DOMAIN-CONTAINING PROTEIN-RELATED"/>
    <property type="match status" value="1"/>
</dbReference>
<evidence type="ECO:0000313" key="2">
    <source>
        <dbReference type="EnsemblProtists" id="EOD31630"/>
    </source>
</evidence>
<protein>
    <recommendedName>
        <fullName evidence="4">Kinesin light chain</fullName>
    </recommendedName>
</protein>
<dbReference type="PaxDb" id="2903-EOD31630"/>
<evidence type="ECO:0008006" key="4">
    <source>
        <dbReference type="Google" id="ProtNLM"/>
    </source>
</evidence>
<dbReference type="HOGENOM" id="CLU_856551_0_0_1"/>
<dbReference type="InterPro" id="IPR053137">
    <property type="entry name" value="NLR-like"/>
</dbReference>
<dbReference type="PANTHER" id="PTHR46082">
    <property type="entry name" value="ATP/GTP-BINDING PROTEIN-RELATED"/>
    <property type="match status" value="1"/>
</dbReference>
<dbReference type="GeneID" id="17276904"/>
<dbReference type="SMART" id="SM00028">
    <property type="entry name" value="TPR"/>
    <property type="match status" value="2"/>
</dbReference>
<evidence type="ECO:0000256" key="1">
    <source>
        <dbReference type="SAM" id="MobiDB-lite"/>
    </source>
</evidence>
<accession>A0A0D3K795</accession>
<reference evidence="3" key="1">
    <citation type="journal article" date="2013" name="Nature">
        <title>Pan genome of the phytoplankton Emiliania underpins its global distribution.</title>
        <authorList>
            <person name="Read B.A."/>
            <person name="Kegel J."/>
            <person name="Klute M.J."/>
            <person name="Kuo A."/>
            <person name="Lefebvre S.C."/>
            <person name="Maumus F."/>
            <person name="Mayer C."/>
            <person name="Miller J."/>
            <person name="Monier A."/>
            <person name="Salamov A."/>
            <person name="Young J."/>
            <person name="Aguilar M."/>
            <person name="Claverie J.M."/>
            <person name="Frickenhaus S."/>
            <person name="Gonzalez K."/>
            <person name="Herman E.K."/>
            <person name="Lin Y.C."/>
            <person name="Napier J."/>
            <person name="Ogata H."/>
            <person name="Sarno A.F."/>
            <person name="Shmutz J."/>
            <person name="Schroeder D."/>
            <person name="de Vargas C."/>
            <person name="Verret F."/>
            <person name="von Dassow P."/>
            <person name="Valentin K."/>
            <person name="Van de Peer Y."/>
            <person name="Wheeler G."/>
            <person name="Dacks J.B."/>
            <person name="Delwiche C.F."/>
            <person name="Dyhrman S.T."/>
            <person name="Glockner G."/>
            <person name="John U."/>
            <person name="Richards T."/>
            <person name="Worden A.Z."/>
            <person name="Zhang X."/>
            <person name="Grigoriev I.V."/>
            <person name="Allen A.E."/>
            <person name="Bidle K."/>
            <person name="Borodovsky M."/>
            <person name="Bowler C."/>
            <person name="Brownlee C."/>
            <person name="Cock J.M."/>
            <person name="Elias M."/>
            <person name="Gladyshev V.N."/>
            <person name="Groth M."/>
            <person name="Guda C."/>
            <person name="Hadaegh A."/>
            <person name="Iglesias-Rodriguez M.D."/>
            <person name="Jenkins J."/>
            <person name="Jones B.M."/>
            <person name="Lawson T."/>
            <person name="Leese F."/>
            <person name="Lindquist E."/>
            <person name="Lobanov A."/>
            <person name="Lomsadze A."/>
            <person name="Malik S.B."/>
            <person name="Marsh M.E."/>
            <person name="Mackinder L."/>
            <person name="Mock T."/>
            <person name="Mueller-Roeber B."/>
            <person name="Pagarete A."/>
            <person name="Parker M."/>
            <person name="Probert I."/>
            <person name="Quesneville H."/>
            <person name="Raines C."/>
            <person name="Rensing S.A."/>
            <person name="Riano-Pachon D.M."/>
            <person name="Richier S."/>
            <person name="Rokitta S."/>
            <person name="Shiraiwa Y."/>
            <person name="Soanes D.M."/>
            <person name="van der Giezen M."/>
            <person name="Wahlund T.M."/>
            <person name="Williams B."/>
            <person name="Wilson W."/>
            <person name="Wolfe G."/>
            <person name="Wurch L.L."/>
        </authorList>
    </citation>
    <scope>NUCLEOTIDE SEQUENCE</scope>
</reference>
<dbReference type="RefSeq" id="XP_005784059.1">
    <property type="nucleotide sequence ID" value="XM_005784002.1"/>
</dbReference>
<sequence>MRLFSRLSRGFALRPPPSTVAAHSTSAEPYSRYDPLHAKHGPAAETYVPPATEARIRSLQQQIGKAHAAGKYDEARLAAAECRELARSLFGPDHPVSASAVNNLALVHRSLGERERATALYREALVLYRRSVGAEHQSTATVASNLALLLRDSSVATQPAAEGGAQFARGRDIDAAAADGRDASRGFAGDGAAGDGDLGAASDLLERATEQLDASRFAAEAQAGEGAKVTARLGALNSLGLLRKQQGRFAEAQSLYTRASSLYDTCTSTSSPDAVVCRHNLAELALAAGDETRARAIQLDIVRRVEAGTERSAAD</sequence>
<dbReference type="eggNOG" id="KOG1840">
    <property type="taxonomic scope" value="Eukaryota"/>
</dbReference>
<proteinExistence type="predicted"/>
<dbReference type="SUPFAM" id="SSF48452">
    <property type="entry name" value="TPR-like"/>
    <property type="match status" value="2"/>
</dbReference>
<dbReference type="KEGG" id="ehx:EMIHUDRAFT_231601"/>
<organism evidence="2 3">
    <name type="scientific">Emiliania huxleyi (strain CCMP1516)</name>
    <dbReference type="NCBI Taxonomy" id="280463"/>
    <lineage>
        <taxon>Eukaryota</taxon>
        <taxon>Haptista</taxon>
        <taxon>Haptophyta</taxon>
        <taxon>Prymnesiophyceae</taxon>
        <taxon>Isochrysidales</taxon>
        <taxon>Noelaerhabdaceae</taxon>
        <taxon>Emiliania</taxon>
    </lineage>
</organism>
<dbReference type="Pfam" id="PF13424">
    <property type="entry name" value="TPR_12"/>
    <property type="match status" value="2"/>
</dbReference>
<dbReference type="InterPro" id="IPR019734">
    <property type="entry name" value="TPR_rpt"/>
</dbReference>
<dbReference type="AlphaFoldDB" id="A0A0D3K795"/>
<evidence type="ECO:0000313" key="3">
    <source>
        <dbReference type="Proteomes" id="UP000013827"/>
    </source>
</evidence>
<dbReference type="Gene3D" id="1.25.40.10">
    <property type="entry name" value="Tetratricopeptide repeat domain"/>
    <property type="match status" value="2"/>
</dbReference>
<dbReference type="STRING" id="2903.R1EYF2"/>
<keyword evidence="3" id="KW-1185">Reference proteome</keyword>
<dbReference type="InterPro" id="IPR011990">
    <property type="entry name" value="TPR-like_helical_dom_sf"/>
</dbReference>
<feature type="region of interest" description="Disordered" evidence="1">
    <location>
        <begin position="15"/>
        <end position="43"/>
    </location>
</feature>